<keyword evidence="2" id="KW-0472">Membrane</keyword>
<keyword evidence="4" id="KW-1185">Reference proteome</keyword>
<sequence length="232" mass="24632">MSRDPFKELFGPSSGDAPEPAPAPVPARDRLAYEQAERVRTSQLPAGKRTPPAGVDAHPRDRSAQAKPWIVVGIVAVLAIIASIVILNLARGSEQAPQPTAQPTTQAPTTTSPTTPADDDDDDSDAEQPEGPPAVDVGATYDMAIGPWDATSQISQRFGSISFNIPDGTNLVLTSDLLNSFPESCAAMRQGWGATKTGAGYEVLKPAERCAEAPELYDEVWGLVDAWVKTIR</sequence>
<gene>
    <name evidence="3" type="ORF">Leucomu_03405</name>
</gene>
<feature type="region of interest" description="Disordered" evidence="1">
    <location>
        <begin position="1"/>
        <end position="63"/>
    </location>
</feature>
<feature type="compositionally biased region" description="Basic and acidic residues" evidence="1">
    <location>
        <begin position="27"/>
        <end position="40"/>
    </location>
</feature>
<feature type="compositionally biased region" description="Low complexity" evidence="1">
    <location>
        <begin position="95"/>
        <end position="116"/>
    </location>
</feature>
<dbReference type="EMBL" id="CP035037">
    <property type="protein sequence ID" value="QAB17089.1"/>
    <property type="molecule type" value="Genomic_DNA"/>
</dbReference>
<evidence type="ECO:0000256" key="2">
    <source>
        <dbReference type="SAM" id="Phobius"/>
    </source>
</evidence>
<dbReference type="Proteomes" id="UP000285768">
    <property type="component" value="Chromosome"/>
</dbReference>
<accession>A0ABX5QDF4</accession>
<keyword evidence="2" id="KW-0812">Transmembrane</keyword>
<feature type="transmembrane region" description="Helical" evidence="2">
    <location>
        <begin position="69"/>
        <end position="90"/>
    </location>
</feature>
<feature type="compositionally biased region" description="Acidic residues" evidence="1">
    <location>
        <begin position="117"/>
        <end position="128"/>
    </location>
</feature>
<evidence type="ECO:0008006" key="5">
    <source>
        <dbReference type="Google" id="ProtNLM"/>
    </source>
</evidence>
<evidence type="ECO:0000313" key="3">
    <source>
        <dbReference type="EMBL" id="QAB17089.1"/>
    </source>
</evidence>
<name>A0ABX5QDF4_9MICO</name>
<dbReference type="RefSeq" id="WP_128386341.1">
    <property type="nucleotide sequence ID" value="NZ_CP035037.1"/>
</dbReference>
<protein>
    <recommendedName>
        <fullName evidence="5">Serine/threonine protein kinase</fullName>
    </recommendedName>
</protein>
<organism evidence="3 4">
    <name type="scientific">Leucobacter muris</name>
    <dbReference type="NCBI Taxonomy" id="1935379"/>
    <lineage>
        <taxon>Bacteria</taxon>
        <taxon>Bacillati</taxon>
        <taxon>Actinomycetota</taxon>
        <taxon>Actinomycetes</taxon>
        <taxon>Micrococcales</taxon>
        <taxon>Microbacteriaceae</taxon>
        <taxon>Leucobacter</taxon>
    </lineage>
</organism>
<evidence type="ECO:0000313" key="4">
    <source>
        <dbReference type="Proteomes" id="UP000285768"/>
    </source>
</evidence>
<reference evidence="3 4" key="1">
    <citation type="submission" date="2019-01" db="EMBL/GenBank/DDBJ databases">
        <title>Leucobacter muris sp. nov. isolated from the nose of a laboratory mouse.</title>
        <authorList>
            <person name="Benga L."/>
            <person name="Sproeer C."/>
            <person name="Schumann P."/>
            <person name="Verbarg S."/>
            <person name="Bunk B."/>
            <person name="Engelhardt E."/>
            <person name="Benten P.M."/>
            <person name="Sager M."/>
        </authorList>
    </citation>
    <scope>NUCLEOTIDE SEQUENCE [LARGE SCALE GENOMIC DNA]</scope>
    <source>
        <strain evidence="3 4">DSM 101948</strain>
    </source>
</reference>
<feature type="region of interest" description="Disordered" evidence="1">
    <location>
        <begin position="95"/>
        <end position="139"/>
    </location>
</feature>
<proteinExistence type="predicted"/>
<keyword evidence="2" id="KW-1133">Transmembrane helix</keyword>
<evidence type="ECO:0000256" key="1">
    <source>
        <dbReference type="SAM" id="MobiDB-lite"/>
    </source>
</evidence>